<keyword evidence="4" id="KW-1185">Reference proteome</keyword>
<organism evidence="3 4">
    <name type="scientific">Lachnellula suecica</name>
    <dbReference type="NCBI Taxonomy" id="602035"/>
    <lineage>
        <taxon>Eukaryota</taxon>
        <taxon>Fungi</taxon>
        <taxon>Dikarya</taxon>
        <taxon>Ascomycota</taxon>
        <taxon>Pezizomycotina</taxon>
        <taxon>Leotiomycetes</taxon>
        <taxon>Helotiales</taxon>
        <taxon>Lachnaceae</taxon>
        <taxon>Lachnellula</taxon>
    </lineage>
</organism>
<dbReference type="InterPro" id="IPR021986">
    <property type="entry name" value="Spherulin4"/>
</dbReference>
<dbReference type="OrthoDB" id="1896086at2759"/>
<keyword evidence="2" id="KW-0732">Signal</keyword>
<dbReference type="PANTHER" id="PTHR35040:SF7">
    <property type="entry name" value="FIBRONECTIN TYPE-III DOMAIN-CONTAINING PROTEIN-RELATED"/>
    <property type="match status" value="1"/>
</dbReference>
<gene>
    <name evidence="3" type="ORF">LSUE1_G002188</name>
</gene>
<dbReference type="EMBL" id="QGMK01000114">
    <property type="protein sequence ID" value="TVY84131.1"/>
    <property type="molecule type" value="Genomic_DNA"/>
</dbReference>
<dbReference type="Proteomes" id="UP000469558">
    <property type="component" value="Unassembled WGS sequence"/>
</dbReference>
<evidence type="ECO:0000313" key="4">
    <source>
        <dbReference type="Proteomes" id="UP000469558"/>
    </source>
</evidence>
<dbReference type="InterPro" id="IPR013783">
    <property type="entry name" value="Ig-like_fold"/>
</dbReference>
<dbReference type="AlphaFoldDB" id="A0A8T9CF43"/>
<feature type="signal peptide" evidence="2">
    <location>
        <begin position="1"/>
        <end position="19"/>
    </location>
</feature>
<feature type="chain" id="PRO_5035715433" description="Fibronectin type-III domain-containing protein" evidence="2">
    <location>
        <begin position="20"/>
        <end position="966"/>
    </location>
</feature>
<evidence type="ECO:0000313" key="3">
    <source>
        <dbReference type="EMBL" id="TVY84131.1"/>
    </source>
</evidence>
<feature type="region of interest" description="Disordered" evidence="1">
    <location>
        <begin position="833"/>
        <end position="852"/>
    </location>
</feature>
<dbReference type="PANTHER" id="PTHR35040">
    <property type="match status" value="1"/>
</dbReference>
<dbReference type="InterPro" id="IPR036116">
    <property type="entry name" value="FN3_sf"/>
</dbReference>
<evidence type="ECO:0000256" key="1">
    <source>
        <dbReference type="SAM" id="MobiDB-lite"/>
    </source>
</evidence>
<reference evidence="3 4" key="1">
    <citation type="submission" date="2018-05" db="EMBL/GenBank/DDBJ databases">
        <title>Genome sequencing and assembly of the regulated plant pathogen Lachnellula willkommii and related sister species for the development of diagnostic species identification markers.</title>
        <authorList>
            <person name="Giroux E."/>
            <person name="Bilodeau G."/>
        </authorList>
    </citation>
    <scope>NUCLEOTIDE SEQUENCE [LARGE SCALE GENOMIC DNA]</scope>
    <source>
        <strain evidence="3 4">CBS 268.59</strain>
    </source>
</reference>
<feature type="compositionally biased region" description="Low complexity" evidence="1">
    <location>
        <begin position="837"/>
        <end position="851"/>
    </location>
</feature>
<name>A0A8T9CF43_9HELO</name>
<evidence type="ECO:0000256" key="2">
    <source>
        <dbReference type="SAM" id="SignalP"/>
    </source>
</evidence>
<accession>A0A8T9CF43</accession>
<dbReference type="Pfam" id="PF12138">
    <property type="entry name" value="Spherulin4"/>
    <property type="match status" value="1"/>
</dbReference>
<dbReference type="Gene3D" id="2.60.40.10">
    <property type="entry name" value="Immunoglobulins"/>
    <property type="match status" value="1"/>
</dbReference>
<dbReference type="SUPFAM" id="SSF49265">
    <property type="entry name" value="Fibronectin type III"/>
    <property type="match status" value="1"/>
</dbReference>
<proteinExistence type="predicted"/>
<comment type="caution">
    <text evidence="3">The sequence shown here is derived from an EMBL/GenBank/DDBJ whole genome shotgun (WGS) entry which is preliminary data.</text>
</comment>
<sequence length="966" mass="105417">MQMSLLFLQISLILTTLVARTISDGIAIEAEKLVDWIGCDSSTTSPQDIRDAWDSAMDIAYVQSGHIEWDYKPSHEFLAGPYRNVAYQDAIKAVLNKPYTARRAYWWNPKNWGAWKTSIRCDDPDGTCAKYSAQAAAYTINPGKRPDKEFVATKDTIVICPKIFNQKPTCKQALKDNSGWPDRNNLQNFQCRERPFGERIIDIDVRYKSGFDDRVKPHAAYGPVRTKVLALWPKDDVGKWVLLNGTFITDNLAQYSLAAWVSQEQGLYPTSPIADGKPDTQYDPKFFNETDAANDPTFDGWIEDNTNDPGFDESADIGPDVLLQLDTETYLDCNNNGNMEWATAPFVSQAFAESSLKTFCDNINSQSTEVFPAPGTADTMLFLGAILQIDDPTCTSLKVSSSDCLSQLGQTITGCDTSSTSRKYGGIGVTECISWVAVVNGTRAAVRDLTVPFSCSLLVADDFLNCACTDGGLYPMLNETCAYTSSPFGSQNSTDSGQQIAVAAYINPLGDPAAWTRMINYPAKKMSVLIANVMNGPDTVVDPSWANVISAASSNGKTVIGYVRTGYLGVSQQGFTTRLGSKNLADWTAQIETDVDLWYTLYPGHIGGIFFDEGWNDCGPDNVYSELYRQITENTKRKYPGAFTVLNPGSTMPQCFVNSADTLLTFESSWENYQANYIPNDWTAANWDKIWHIIYNVPQGILGDALALSSQRGAGLIHIIDDILPNPYDTLPSDSYMQQIMTAINGGSPQVLTPFVNPVGLPAATPGALSVVKFEYTSVTLRWSSSANAIGYKVYLNGVSILELAASMTQVTVGNLAVGTSGYTFAVSPVGGDGSESGKSSSVSSGTQSPSTKGRYVINTSVTNSASSTTYKADIIVPYAFVRVYIWASDLGCDWTTSPGWPINYNTDSYVCAHYMIEGETLYQYSGVVGGSTQNAPWSWTQLGPVPVVQSGYTYTWTVPIGTSTN</sequence>
<protein>
    <recommendedName>
        <fullName evidence="5">Fibronectin type-III domain-containing protein</fullName>
    </recommendedName>
</protein>
<evidence type="ECO:0008006" key="5">
    <source>
        <dbReference type="Google" id="ProtNLM"/>
    </source>
</evidence>